<dbReference type="AlphaFoldDB" id="A0A4Q2DTG2"/>
<comment type="caution">
    <text evidence="1">The sequence shown here is derived from an EMBL/GenBank/DDBJ whole genome shotgun (WGS) entry which is preliminary data.</text>
</comment>
<protein>
    <submittedName>
        <fullName evidence="1">Uncharacterized protein</fullName>
    </submittedName>
</protein>
<proteinExistence type="predicted"/>
<evidence type="ECO:0000313" key="2">
    <source>
        <dbReference type="Proteomes" id="UP000290288"/>
    </source>
</evidence>
<evidence type="ECO:0000313" key="1">
    <source>
        <dbReference type="EMBL" id="RXW23800.1"/>
    </source>
</evidence>
<sequence length="226" mass="25745">MPHQHNPTVPLPPDAVTLFNKEMLSINPDLGFHNGVALSQLQVNQKLLNLYFSQVAQDQMLLQVRAWAQAEAKRLWDLYRQTLSVSDPCPPHCTLTNASWEFYLEAARVLSPPKWFNDLENKVLLRDMWHALSDNEKALFEMRENHWLLVSESEFGGKFVLIVFVLEKDDDDEPPDPELLLLLLELDLLEPLDPRPPELELLLPGYGLASAASAIVSDRSAKIRIT</sequence>
<accession>A0A4Q2DTG2</accession>
<dbReference type="EMBL" id="SDEE01000032">
    <property type="protein sequence ID" value="RXW23800.1"/>
    <property type="molecule type" value="Genomic_DNA"/>
</dbReference>
<dbReference type="Proteomes" id="UP000290288">
    <property type="component" value="Unassembled WGS sequence"/>
</dbReference>
<gene>
    <name evidence="1" type="ORF">EST38_g2047</name>
</gene>
<keyword evidence="2" id="KW-1185">Reference proteome</keyword>
<reference evidence="1 2" key="1">
    <citation type="submission" date="2019-01" db="EMBL/GenBank/DDBJ databases">
        <title>Draft genome sequence of Psathyrella aberdarensis IHI B618.</title>
        <authorList>
            <person name="Buettner E."/>
            <person name="Kellner H."/>
        </authorList>
    </citation>
    <scope>NUCLEOTIDE SEQUENCE [LARGE SCALE GENOMIC DNA]</scope>
    <source>
        <strain evidence="1 2">IHI B618</strain>
    </source>
</reference>
<name>A0A4Q2DTG2_9AGAR</name>
<dbReference type="OrthoDB" id="10354342at2759"/>
<organism evidence="1 2">
    <name type="scientific">Candolleomyces aberdarensis</name>
    <dbReference type="NCBI Taxonomy" id="2316362"/>
    <lineage>
        <taxon>Eukaryota</taxon>
        <taxon>Fungi</taxon>
        <taxon>Dikarya</taxon>
        <taxon>Basidiomycota</taxon>
        <taxon>Agaricomycotina</taxon>
        <taxon>Agaricomycetes</taxon>
        <taxon>Agaricomycetidae</taxon>
        <taxon>Agaricales</taxon>
        <taxon>Agaricineae</taxon>
        <taxon>Psathyrellaceae</taxon>
        <taxon>Candolleomyces</taxon>
    </lineage>
</organism>